<dbReference type="PANTHER" id="PTHR23026">
    <property type="entry name" value="NADPH NITROREDUCTASE"/>
    <property type="match status" value="1"/>
</dbReference>
<organism evidence="5 6">
    <name type="scientific">Mycolicibacterium sphagni</name>
    <dbReference type="NCBI Taxonomy" id="1786"/>
    <lineage>
        <taxon>Bacteria</taxon>
        <taxon>Bacillati</taxon>
        <taxon>Actinomycetota</taxon>
        <taxon>Actinomycetes</taxon>
        <taxon>Mycobacteriales</taxon>
        <taxon>Mycobacteriaceae</taxon>
        <taxon>Mycolicibacterium</taxon>
    </lineage>
</organism>
<proteinExistence type="predicted"/>
<name>A0A255DHM5_9MYCO</name>
<evidence type="ECO:0000313" key="6">
    <source>
        <dbReference type="Proteomes" id="UP000216063"/>
    </source>
</evidence>
<reference evidence="5 6" key="1">
    <citation type="submission" date="2017-07" db="EMBL/GenBank/DDBJ databases">
        <title>The new phylogeny of genus Mycobacterium.</title>
        <authorList>
            <person name="Tortoli E."/>
            <person name="Trovato A."/>
            <person name="Cirillo D.M."/>
        </authorList>
    </citation>
    <scope>NUCLEOTIDE SEQUENCE [LARGE SCALE GENOMIC DNA]</scope>
    <source>
        <strain evidence="5 6">ATCC 33027</strain>
    </source>
</reference>
<dbReference type="Gene3D" id="3.40.109.10">
    <property type="entry name" value="NADH Oxidase"/>
    <property type="match status" value="1"/>
</dbReference>
<feature type="domain" description="Nitroreductase" evidence="4">
    <location>
        <begin position="21"/>
        <end position="204"/>
    </location>
</feature>
<dbReference type="OrthoDB" id="9798230at2"/>
<keyword evidence="3" id="KW-0560">Oxidoreductase</keyword>
<evidence type="ECO:0000313" key="5">
    <source>
        <dbReference type="EMBL" id="OYN78979.1"/>
    </source>
</evidence>
<dbReference type="EMBL" id="NOZR01000010">
    <property type="protein sequence ID" value="OYN78979.1"/>
    <property type="molecule type" value="Genomic_DNA"/>
</dbReference>
<evidence type="ECO:0000256" key="3">
    <source>
        <dbReference type="ARBA" id="ARBA00023002"/>
    </source>
</evidence>
<comment type="caution">
    <text evidence="5">The sequence shown here is derived from an EMBL/GenBank/DDBJ whole genome shotgun (WGS) entry which is preliminary data.</text>
</comment>
<dbReference type="GO" id="GO:0016491">
    <property type="term" value="F:oxidoreductase activity"/>
    <property type="evidence" value="ECO:0007669"/>
    <property type="project" value="UniProtKB-KW"/>
</dbReference>
<protein>
    <submittedName>
        <fullName evidence="5">Oxidoreductase</fullName>
    </submittedName>
</protein>
<sequence length="230" mass="25566">MRQGARSSVLNGRVSELEQVVRARRSIRLFHADRPVPRADVLAALDLASRAPSNSNTQPWHLVLASGSARERLVAALVEASRHREPAIPPLPAEFERMKYALGEQLYGSMGIERDDADSRRKAQRLNWRFYNAPLAGIVCMHRELHHVDSLGVGMFLQTLLLGLTARGLGTCVQMLIAGFPDVIREALDIPEHYEILCGLAIGHPVEDFPSNNLAIPRKPVDECVVFHDD</sequence>
<dbReference type="CDD" id="cd02136">
    <property type="entry name" value="PnbA_NfnB-like"/>
    <property type="match status" value="1"/>
</dbReference>
<evidence type="ECO:0000256" key="2">
    <source>
        <dbReference type="ARBA" id="ARBA00022643"/>
    </source>
</evidence>
<dbReference type="Proteomes" id="UP000216063">
    <property type="component" value="Unassembled WGS sequence"/>
</dbReference>
<dbReference type="PANTHER" id="PTHR23026:SF90">
    <property type="entry name" value="IODOTYROSINE DEIODINASE 1"/>
    <property type="match status" value="1"/>
</dbReference>
<dbReference type="InterPro" id="IPR050627">
    <property type="entry name" value="Nitroreductase/BluB"/>
</dbReference>
<gene>
    <name evidence="5" type="ORF">CG716_14055</name>
</gene>
<dbReference type="InterPro" id="IPR000415">
    <property type="entry name" value="Nitroreductase-like"/>
</dbReference>
<dbReference type="AlphaFoldDB" id="A0A255DHM5"/>
<dbReference type="InterPro" id="IPR029479">
    <property type="entry name" value="Nitroreductase"/>
</dbReference>
<keyword evidence="2" id="KW-0288">FMN</keyword>
<evidence type="ECO:0000259" key="4">
    <source>
        <dbReference type="Pfam" id="PF00881"/>
    </source>
</evidence>
<dbReference type="Pfam" id="PF00881">
    <property type="entry name" value="Nitroreductase"/>
    <property type="match status" value="1"/>
</dbReference>
<evidence type="ECO:0000256" key="1">
    <source>
        <dbReference type="ARBA" id="ARBA00022630"/>
    </source>
</evidence>
<accession>A0A255DHM5</accession>
<keyword evidence="1" id="KW-0285">Flavoprotein</keyword>
<keyword evidence="6" id="KW-1185">Reference proteome</keyword>
<dbReference type="SUPFAM" id="SSF55469">
    <property type="entry name" value="FMN-dependent nitroreductase-like"/>
    <property type="match status" value="1"/>
</dbReference>